<proteinExistence type="predicted"/>
<dbReference type="Proteomes" id="UP000315647">
    <property type="component" value="Chromosome"/>
</dbReference>
<evidence type="ECO:0000313" key="1">
    <source>
        <dbReference type="EMBL" id="QDT26120.1"/>
    </source>
</evidence>
<sequence>MSPAVVSAAMVPTARSMSPAPAAPMPVAARRAAVSALIRGDSAPLLSVIAPAEVVTCTSPPVFTLARSMLLTASMSIKPVPLLVTVEVSARVTAPAESMPISKVLLLEIIARAFRLKLPPVFCSSRFPPVAATFSVTVMVSVEVIVEGAPT</sequence>
<dbReference type="EMBL" id="CP037421">
    <property type="protein sequence ID" value="QDT26120.1"/>
    <property type="molecule type" value="Genomic_DNA"/>
</dbReference>
<dbReference type="AlphaFoldDB" id="A0A517Q3B9"/>
<name>A0A517Q3B9_9PLAN</name>
<keyword evidence="2" id="KW-1185">Reference proteome</keyword>
<accession>A0A517Q3B9</accession>
<organism evidence="1 2">
    <name type="scientific">Gimesia panareensis</name>
    <dbReference type="NCBI Taxonomy" id="2527978"/>
    <lineage>
        <taxon>Bacteria</taxon>
        <taxon>Pseudomonadati</taxon>
        <taxon>Planctomycetota</taxon>
        <taxon>Planctomycetia</taxon>
        <taxon>Planctomycetales</taxon>
        <taxon>Planctomycetaceae</taxon>
        <taxon>Gimesia</taxon>
    </lineage>
</organism>
<reference evidence="1 2" key="1">
    <citation type="submission" date="2019-03" db="EMBL/GenBank/DDBJ databases">
        <title>Deep-cultivation of Planctomycetes and their phenomic and genomic characterization uncovers novel biology.</title>
        <authorList>
            <person name="Wiegand S."/>
            <person name="Jogler M."/>
            <person name="Boedeker C."/>
            <person name="Pinto D."/>
            <person name="Vollmers J."/>
            <person name="Rivas-Marin E."/>
            <person name="Kohn T."/>
            <person name="Peeters S.H."/>
            <person name="Heuer A."/>
            <person name="Rast P."/>
            <person name="Oberbeckmann S."/>
            <person name="Bunk B."/>
            <person name="Jeske O."/>
            <person name="Meyerdierks A."/>
            <person name="Storesund J.E."/>
            <person name="Kallscheuer N."/>
            <person name="Luecker S."/>
            <person name="Lage O.M."/>
            <person name="Pohl T."/>
            <person name="Merkel B.J."/>
            <person name="Hornburger P."/>
            <person name="Mueller R.-W."/>
            <person name="Bruemmer F."/>
            <person name="Labrenz M."/>
            <person name="Spormann A.M."/>
            <person name="Op den Camp H."/>
            <person name="Overmann J."/>
            <person name="Amann R."/>
            <person name="Jetten M.S.M."/>
            <person name="Mascher T."/>
            <person name="Medema M.H."/>
            <person name="Devos D.P."/>
            <person name="Kaster A.-K."/>
            <person name="Ovreas L."/>
            <person name="Rohde M."/>
            <person name="Galperin M.Y."/>
            <person name="Jogler C."/>
        </authorList>
    </citation>
    <scope>NUCLEOTIDE SEQUENCE [LARGE SCALE GENOMIC DNA]</scope>
    <source>
        <strain evidence="1 2">Enr10</strain>
    </source>
</reference>
<gene>
    <name evidence="1" type="ORF">Enr10x_14190</name>
</gene>
<protein>
    <submittedName>
        <fullName evidence="1">Uncharacterized protein</fullName>
    </submittedName>
</protein>
<evidence type="ECO:0000313" key="2">
    <source>
        <dbReference type="Proteomes" id="UP000315647"/>
    </source>
</evidence>